<protein>
    <submittedName>
        <fullName evidence="1">Uncharacterized protein</fullName>
    </submittedName>
</protein>
<reference evidence="1 2" key="2">
    <citation type="submission" date="2017-02" db="EMBL/GenBank/DDBJ databases">
        <title>A genome survey and senescence transcriptome analysis in Lentinula edodes.</title>
        <authorList>
            <person name="Sakamoto Y."/>
            <person name="Nakade K."/>
            <person name="Sato S."/>
            <person name="Yoshida Y."/>
            <person name="Miyazaki K."/>
            <person name="Natsume S."/>
            <person name="Konno N."/>
        </authorList>
    </citation>
    <scope>NUCLEOTIDE SEQUENCE [LARGE SCALE GENOMIC DNA]</scope>
    <source>
        <strain evidence="1 2">NBRC 111202</strain>
    </source>
</reference>
<sequence length="145" mass="16843">MGNEEECGIHVDFVQESPCTFKLQGYCCLRQEAKNAVRSDPLSAMSLPFLETNVEHAHLVCLTSAPSVFLSSFPYHRGQQRLKSFLYLCKFWLGELRILWTFNQATPSRSLCYNIQHSIVHWHLPDLLYQKIRSFKVTDHLPKTK</sequence>
<organism evidence="1 2">
    <name type="scientific">Lentinula edodes</name>
    <name type="common">Shiitake mushroom</name>
    <name type="synonym">Lentinus edodes</name>
    <dbReference type="NCBI Taxonomy" id="5353"/>
    <lineage>
        <taxon>Eukaryota</taxon>
        <taxon>Fungi</taxon>
        <taxon>Dikarya</taxon>
        <taxon>Basidiomycota</taxon>
        <taxon>Agaricomycotina</taxon>
        <taxon>Agaricomycetes</taxon>
        <taxon>Agaricomycetidae</taxon>
        <taxon>Agaricales</taxon>
        <taxon>Marasmiineae</taxon>
        <taxon>Omphalotaceae</taxon>
        <taxon>Lentinula</taxon>
    </lineage>
</organism>
<name>A0A1Q3ERT4_LENED</name>
<evidence type="ECO:0000313" key="2">
    <source>
        <dbReference type="Proteomes" id="UP000188533"/>
    </source>
</evidence>
<accession>A0A1Q3ERT4</accession>
<gene>
    <name evidence="1" type="ORF">LENED_012131</name>
</gene>
<dbReference type="EMBL" id="BDGU01001427">
    <property type="protein sequence ID" value="GAW09918.1"/>
    <property type="molecule type" value="Genomic_DNA"/>
</dbReference>
<evidence type="ECO:0000313" key="1">
    <source>
        <dbReference type="EMBL" id="GAW09918.1"/>
    </source>
</evidence>
<keyword evidence="2" id="KW-1185">Reference proteome</keyword>
<reference evidence="1 2" key="1">
    <citation type="submission" date="2016-08" db="EMBL/GenBank/DDBJ databases">
        <authorList>
            <consortium name="Lentinula edodes genome sequencing consortium"/>
            <person name="Sakamoto Y."/>
            <person name="Nakade K."/>
            <person name="Sato S."/>
            <person name="Yoshida Y."/>
            <person name="Miyazaki K."/>
            <person name="Natsume S."/>
            <person name="Konno N."/>
        </authorList>
    </citation>
    <scope>NUCLEOTIDE SEQUENCE [LARGE SCALE GENOMIC DNA]</scope>
    <source>
        <strain evidence="1 2">NBRC 111202</strain>
    </source>
</reference>
<proteinExistence type="predicted"/>
<comment type="caution">
    <text evidence="1">The sequence shown here is derived from an EMBL/GenBank/DDBJ whole genome shotgun (WGS) entry which is preliminary data.</text>
</comment>
<dbReference type="AlphaFoldDB" id="A0A1Q3ERT4"/>
<dbReference type="Proteomes" id="UP000188533">
    <property type="component" value="Unassembled WGS sequence"/>
</dbReference>